<dbReference type="Gene3D" id="1.10.246.110">
    <property type="entry name" value="Mitochondrial ATP synthase-coupling factor 6"/>
    <property type="match status" value="1"/>
</dbReference>
<dbReference type="GO" id="GO:0045259">
    <property type="term" value="C:proton-transporting ATP synthase complex"/>
    <property type="evidence" value="ECO:0007669"/>
    <property type="project" value="UniProtKB-KW"/>
</dbReference>
<accession>A0A8C2B9B5</accession>
<name>A0A8C2B9B5_CYPCA</name>
<evidence type="ECO:0000256" key="3">
    <source>
        <dbReference type="ARBA" id="ARBA00064647"/>
    </source>
</evidence>
<dbReference type="GO" id="GO:0015078">
    <property type="term" value="F:proton transmembrane transporter activity"/>
    <property type="evidence" value="ECO:0007669"/>
    <property type="project" value="InterPro"/>
</dbReference>
<dbReference type="SUPFAM" id="SSF111357">
    <property type="entry name" value="Mitochondrial ATP synthase coupling factor 6"/>
    <property type="match status" value="1"/>
</dbReference>
<dbReference type="GO" id="GO:0005743">
    <property type="term" value="C:mitochondrial inner membrane"/>
    <property type="evidence" value="ECO:0007669"/>
    <property type="project" value="UniProtKB-SubCell"/>
</dbReference>
<evidence type="ECO:0000313" key="5">
    <source>
        <dbReference type="Ensembl" id="ENSCCRP00015115158.1"/>
    </source>
</evidence>
<dbReference type="InterPro" id="IPR036204">
    <property type="entry name" value="ATP_synth_f6_sf_mt"/>
</dbReference>
<dbReference type="Pfam" id="PF05511">
    <property type="entry name" value="ATP-synt_F6"/>
    <property type="match status" value="1"/>
</dbReference>
<reference evidence="5" key="1">
    <citation type="submission" date="2025-08" db="UniProtKB">
        <authorList>
            <consortium name="Ensembl"/>
        </authorList>
    </citation>
    <scope>IDENTIFICATION</scope>
</reference>
<proteinExistence type="predicted"/>
<dbReference type="Proteomes" id="UP000694700">
    <property type="component" value="Unplaced"/>
</dbReference>
<dbReference type="InterPro" id="IPR008387">
    <property type="entry name" value="ATP_synth_f6_mt"/>
</dbReference>
<dbReference type="GO" id="GO:0015986">
    <property type="term" value="P:proton motive force-driven ATP synthesis"/>
    <property type="evidence" value="ECO:0007669"/>
    <property type="project" value="InterPro"/>
</dbReference>
<evidence type="ECO:0000256" key="1">
    <source>
        <dbReference type="ARBA" id="ARBA00029863"/>
    </source>
</evidence>
<dbReference type="PANTHER" id="PTHR12441:SF14">
    <property type="entry name" value="ATP SYNTHASE-COUPLING FACTOR 6, MITOCHONDRIAL"/>
    <property type="match status" value="1"/>
</dbReference>
<organism evidence="5 6">
    <name type="scientific">Cyprinus carpio</name>
    <name type="common">Common carp</name>
    <dbReference type="NCBI Taxonomy" id="7962"/>
    <lineage>
        <taxon>Eukaryota</taxon>
        <taxon>Metazoa</taxon>
        <taxon>Chordata</taxon>
        <taxon>Craniata</taxon>
        <taxon>Vertebrata</taxon>
        <taxon>Euteleostomi</taxon>
        <taxon>Actinopterygii</taxon>
        <taxon>Neopterygii</taxon>
        <taxon>Teleostei</taxon>
        <taxon>Ostariophysi</taxon>
        <taxon>Cypriniformes</taxon>
        <taxon>Cyprinidae</taxon>
        <taxon>Cyprininae</taxon>
        <taxon>Cyprinus</taxon>
    </lineage>
</organism>
<sequence length="71" mass="7821">MDPIQKLFLDSICAYSTKTGAAGGLVDVGPEYQKALAEEITKLQWLYSGGDLSSFPEFKFPEPKFDEVSSK</sequence>
<evidence type="ECO:0000256" key="4">
    <source>
        <dbReference type="ARBA" id="ARBA00073749"/>
    </source>
</evidence>
<comment type="function">
    <text evidence="2">Subunit F6, of the mitochondrial membrane ATP synthase complex (F(1)F(0) ATP synthase or Complex V) that produces ATP from ADP in the presence of a proton gradient across the membrane which is generated by electron transport complexes of the respiratory chain. ATP synthase complex consist of a soluble F(1) head domain - the catalytic core - and a membrane F(1) domain - the membrane proton channel. These two domains are linked by a central stalk rotating inside the F(1) region and a stationary peripheral stalk. During catalysis, ATP synthesis in the catalytic domain of F(1) is coupled via a rotary mechanism of the central stalk subunits to proton translocation. In vivo, can only synthesize ATP although its ATP hydrolase activity can be activated artificially in vitro. Part of the complex F(0) domain. Part of the complex F(0) domain and the peripheric stalk, which acts as a stator to hold the catalytic alpha(3)beta(3) subcomplex and subunit a/ATP6 static relative to the rotary elements.</text>
</comment>
<evidence type="ECO:0000313" key="6">
    <source>
        <dbReference type="Proteomes" id="UP000694700"/>
    </source>
</evidence>
<dbReference type="AlphaFoldDB" id="A0A8C2B9B5"/>
<protein>
    <recommendedName>
        <fullName evidence="4">ATP synthase peripheral stalk subunit F6, mitochondrial</fullName>
    </recommendedName>
    <alternativeName>
        <fullName evidence="1">ATP synthase peripheral stalk subunit F6</fullName>
    </alternativeName>
</protein>
<comment type="subunit">
    <text evidence="3">Component of the ATP synthase complex composed at least of ATP5F1A/subunit alpha, ATP5F1B/subunit beta, ATP5MC1/subunit c (homooctomer), MT-ATP6/subunit a, MT-ATP8/subunit 8, ATP5ME/subunit e, ATP5MF/subunit f, ATP5MG/subunit g, ATP5MK/subunit k, ATP5MJ/subunit j, ATP5F1C/subunit gamma, ATP5F1D/subunit delta, ATP5F1E/subunit epsilon, ATP5PF/subunit F6, ATP5PB/subunit b, ATP5PD/subunit d, ATP5PO/subunit OSCP. ATP synthase complex consists of a soluble F(1) head domain (subunits alpha(3) and beta(3)) - the catalytic core - and a membrane F(0) domain - the membrane proton channel (subunits c, a, 8, e, f, g, k and j). These two domains are linked by a central stalk (subunits gamma, delta, and epsilon) rotating inside the F1 region and a stationary peripheral stalk (subunits F6, b, d, and OSCP).</text>
</comment>
<evidence type="ECO:0000256" key="2">
    <source>
        <dbReference type="ARBA" id="ARBA00059339"/>
    </source>
</evidence>
<dbReference type="PANTHER" id="PTHR12441">
    <property type="entry name" value="ATP SYNTHASE COUPLING FACTOR 6, MITOCHONDRIAL"/>
    <property type="match status" value="1"/>
</dbReference>
<dbReference type="Ensembl" id="ENSCCRT00015118812.1">
    <property type="protein sequence ID" value="ENSCCRP00015115158.1"/>
    <property type="gene ID" value="ENSCCRG00015045521.1"/>
</dbReference>